<reference evidence="1" key="1">
    <citation type="submission" date="2019-04" db="EMBL/GenBank/DDBJ databases">
        <title>Genome assembly of Zosterops borbonicus 15179.</title>
        <authorList>
            <person name="Leroy T."/>
            <person name="Anselmetti Y."/>
            <person name="Tilak M.-K."/>
            <person name="Nabholz B."/>
        </authorList>
    </citation>
    <scope>NUCLEOTIDE SEQUENCE</scope>
    <source>
        <strain evidence="1">HGM_15179</strain>
        <tissue evidence="1">Muscle</tissue>
    </source>
</reference>
<protein>
    <submittedName>
        <fullName evidence="1">Uncharacterized protein</fullName>
    </submittedName>
</protein>
<accession>A0A8K1H0C0</accession>
<dbReference type="AlphaFoldDB" id="A0A8K1H0C0"/>
<gene>
    <name evidence="1" type="ORF">HGM15179_000248</name>
</gene>
<dbReference type="Proteomes" id="UP000796761">
    <property type="component" value="Unassembled WGS sequence"/>
</dbReference>
<comment type="caution">
    <text evidence="1">The sequence shown here is derived from an EMBL/GenBank/DDBJ whole genome shotgun (WGS) entry which is preliminary data.</text>
</comment>
<keyword evidence="2" id="KW-1185">Reference proteome</keyword>
<dbReference type="EMBL" id="SWJQ01000003">
    <property type="protein sequence ID" value="TRZ26904.1"/>
    <property type="molecule type" value="Genomic_DNA"/>
</dbReference>
<sequence>MLASTALLTLEELCQPSLSEDITIYYLGKEIHLQESPEEVTEATCGNKVLPGVHWQLGEQNQDGKEKGNQPLTLQPACGKSSDDIPELTWQTGLSLMQVQVGPEDLEELVGVISWGLHHHIMVSLDLCWVVLTKPMIVVGHRISSSNSISLSPGPPGTKFCTDLLLQETVPALTGAHLWPTTHPPPIISLIFPSSPKTLLQSKTHLKR</sequence>
<evidence type="ECO:0000313" key="1">
    <source>
        <dbReference type="EMBL" id="TRZ26904.1"/>
    </source>
</evidence>
<evidence type="ECO:0000313" key="2">
    <source>
        <dbReference type="Proteomes" id="UP000796761"/>
    </source>
</evidence>
<organism evidence="1 2">
    <name type="scientific">Zosterops borbonicus</name>
    <dbReference type="NCBI Taxonomy" id="364589"/>
    <lineage>
        <taxon>Eukaryota</taxon>
        <taxon>Metazoa</taxon>
        <taxon>Chordata</taxon>
        <taxon>Craniata</taxon>
        <taxon>Vertebrata</taxon>
        <taxon>Euteleostomi</taxon>
        <taxon>Archelosauria</taxon>
        <taxon>Archosauria</taxon>
        <taxon>Dinosauria</taxon>
        <taxon>Saurischia</taxon>
        <taxon>Theropoda</taxon>
        <taxon>Coelurosauria</taxon>
        <taxon>Aves</taxon>
        <taxon>Neognathae</taxon>
        <taxon>Neoaves</taxon>
        <taxon>Telluraves</taxon>
        <taxon>Australaves</taxon>
        <taxon>Passeriformes</taxon>
        <taxon>Sylvioidea</taxon>
        <taxon>Zosteropidae</taxon>
        <taxon>Zosterops</taxon>
    </lineage>
</organism>
<proteinExistence type="predicted"/>
<name>A0A8K1H0C0_9PASS</name>